<protein>
    <submittedName>
        <fullName evidence="2">Uncharacterized protein</fullName>
    </submittedName>
</protein>
<dbReference type="InterPro" id="IPR051053">
    <property type="entry name" value="ECH/Chromodomain_protein"/>
</dbReference>
<reference evidence="2" key="2">
    <citation type="submission" date="2021-08" db="EMBL/GenBank/DDBJ databases">
        <authorList>
            <person name="Eriksson T."/>
        </authorList>
    </citation>
    <scope>NUCLEOTIDE SEQUENCE</scope>
    <source>
        <strain evidence="2">Stoneville</strain>
        <tissue evidence="2">Whole head</tissue>
    </source>
</reference>
<evidence type="ECO:0000313" key="3">
    <source>
        <dbReference type="Proteomes" id="UP000719412"/>
    </source>
</evidence>
<dbReference type="InterPro" id="IPR029045">
    <property type="entry name" value="ClpP/crotonase-like_dom_sf"/>
</dbReference>
<organism evidence="2 3">
    <name type="scientific">Tenebrio molitor</name>
    <name type="common">Yellow mealworm beetle</name>
    <dbReference type="NCBI Taxonomy" id="7067"/>
    <lineage>
        <taxon>Eukaryota</taxon>
        <taxon>Metazoa</taxon>
        <taxon>Ecdysozoa</taxon>
        <taxon>Arthropoda</taxon>
        <taxon>Hexapoda</taxon>
        <taxon>Insecta</taxon>
        <taxon>Pterygota</taxon>
        <taxon>Neoptera</taxon>
        <taxon>Endopterygota</taxon>
        <taxon>Coleoptera</taxon>
        <taxon>Polyphaga</taxon>
        <taxon>Cucujiformia</taxon>
        <taxon>Tenebrionidae</taxon>
        <taxon>Tenebrio</taxon>
    </lineage>
</organism>
<dbReference type="AlphaFoldDB" id="A0A8J6HNU9"/>
<dbReference type="EMBL" id="JABDTM020020589">
    <property type="protein sequence ID" value="KAH0816963.1"/>
    <property type="molecule type" value="Genomic_DNA"/>
</dbReference>
<evidence type="ECO:0000256" key="1">
    <source>
        <dbReference type="SAM" id="MobiDB-lite"/>
    </source>
</evidence>
<feature type="region of interest" description="Disordered" evidence="1">
    <location>
        <begin position="1"/>
        <end position="170"/>
    </location>
</feature>
<reference evidence="2" key="1">
    <citation type="journal article" date="2020" name="J Insects Food Feed">
        <title>The yellow mealworm (Tenebrio molitor) genome: a resource for the emerging insects as food and feed industry.</title>
        <authorList>
            <person name="Eriksson T."/>
            <person name="Andere A."/>
            <person name="Kelstrup H."/>
            <person name="Emery V."/>
            <person name="Picard C."/>
        </authorList>
    </citation>
    <scope>NUCLEOTIDE SEQUENCE</scope>
    <source>
        <strain evidence="2">Stoneville</strain>
        <tissue evidence="2">Whole head</tissue>
    </source>
</reference>
<evidence type="ECO:0000313" key="2">
    <source>
        <dbReference type="EMBL" id="KAH0816963.1"/>
    </source>
</evidence>
<proteinExistence type="predicted"/>
<feature type="compositionally biased region" description="Basic and acidic residues" evidence="1">
    <location>
        <begin position="52"/>
        <end position="77"/>
    </location>
</feature>
<gene>
    <name evidence="2" type="ORF">GEV33_005828</name>
</gene>
<comment type="caution">
    <text evidence="2">The sequence shown here is derived from an EMBL/GenBank/DDBJ whole genome shotgun (WGS) entry which is preliminary data.</text>
</comment>
<dbReference type="SUPFAM" id="SSF52096">
    <property type="entry name" value="ClpP/crotonase"/>
    <property type="match status" value="1"/>
</dbReference>
<dbReference type="InterPro" id="IPR001753">
    <property type="entry name" value="Enoyl-CoA_hydra/iso"/>
</dbReference>
<dbReference type="PANTHER" id="PTHR43684:SF13">
    <property type="entry name" value="CHROMODOMAIN Y-LIKE PROTEIN"/>
    <property type="match status" value="1"/>
</dbReference>
<dbReference type="Pfam" id="PF00378">
    <property type="entry name" value="ECH_1"/>
    <property type="match status" value="1"/>
</dbReference>
<dbReference type="Gene3D" id="3.90.226.10">
    <property type="entry name" value="2-enoyl-CoA Hydratase, Chain A, domain 1"/>
    <property type="match status" value="1"/>
</dbReference>
<dbReference type="Proteomes" id="UP000719412">
    <property type="component" value="Unassembled WGS sequence"/>
</dbReference>
<dbReference type="CDD" id="cd06558">
    <property type="entry name" value="crotonase-like"/>
    <property type="match status" value="1"/>
</dbReference>
<accession>A0A8J6HNU9</accession>
<feature type="compositionally biased region" description="Basic and acidic residues" evidence="1">
    <location>
        <begin position="1"/>
        <end position="15"/>
    </location>
</feature>
<keyword evidence="3" id="KW-1185">Reference proteome</keyword>
<name>A0A8J6HNU9_TENMO</name>
<sequence>MLYDVKTNDDTVPDKQKKKTNKSVISLDRAHKELMSKTNVIKNDLQQNTNKDVQKSLRKKEVASPPKKEPPSPKKDAATPGAVTRKKSKDSVRSSVHSPPASPPYNAAEASRIIRRHSSSSFSSNEEMDEEDGEERVTRKRSATAESSKKKAKKSETKPSKEVAKNNNNTVTEAKANHVDKTVGQYKTFTATKKNKLVSIKLASVESRCYLTDEVELGVGRYQSGIDGGFQVLKELTGYLKEAAKDDDCHVVSVTSDSSESFCDGLDYRLLIGDDDAARRKRATEMASLVKEFLRCLLNFPKVLVAGIQGDCVGLGVTMLPLFDMVIASDTSTFSAPYARLGCVPEAGFLLTVPHLSSNGLASELLYTSQSVKADDAFRRGLVTRLCWPEKYHQELKAMLTQVAGQSREVSRGGVGGGLLSVGLQSMVATKQQLRQHVLEETEAALSSVGKVLVEHWTSAECQKNFSK</sequence>
<dbReference type="PANTHER" id="PTHR43684">
    <property type="match status" value="1"/>
</dbReference>
<feature type="compositionally biased region" description="Polar residues" evidence="1">
    <location>
        <begin position="36"/>
        <end position="51"/>
    </location>
</feature>
<feature type="compositionally biased region" description="Basic and acidic residues" evidence="1">
    <location>
        <begin position="154"/>
        <end position="164"/>
    </location>
</feature>